<protein>
    <recommendedName>
        <fullName evidence="3">PIN domain-containing protein</fullName>
    </recommendedName>
</protein>
<evidence type="ECO:0000313" key="2">
    <source>
        <dbReference type="Proteomes" id="UP000012164"/>
    </source>
</evidence>
<dbReference type="AlphaFoldDB" id="A0A0F6I7V1"/>
<name>A0A0F6I7V1_LEPIR</name>
<evidence type="ECO:0000313" key="1">
    <source>
        <dbReference type="EMBL" id="EMJ34126.1"/>
    </source>
</evidence>
<organism evidence="1 2">
    <name type="scientific">Leptospira interrogans str. FPW1039</name>
    <dbReference type="NCBI Taxonomy" id="1193040"/>
    <lineage>
        <taxon>Bacteria</taxon>
        <taxon>Pseudomonadati</taxon>
        <taxon>Spirochaetota</taxon>
        <taxon>Spirochaetia</taxon>
        <taxon>Leptospirales</taxon>
        <taxon>Leptospiraceae</taxon>
        <taxon>Leptospira</taxon>
    </lineage>
</organism>
<reference evidence="1 2" key="1">
    <citation type="submission" date="2013-01" db="EMBL/GenBank/DDBJ databases">
        <authorList>
            <person name="Harkins D.M."/>
            <person name="Durkin A.S."/>
            <person name="Brinkac L.M."/>
            <person name="Haft D.H."/>
            <person name="Selengut J.D."/>
            <person name="Sanka R."/>
            <person name="DePew J."/>
            <person name="Purushe J."/>
            <person name="Peacock S.J."/>
            <person name="Thaipadungpanit J."/>
            <person name="Wuthiekanun V.W."/>
            <person name="Day N.P."/>
            <person name="Vinetz J.M."/>
            <person name="Sutton G.G."/>
            <person name="Nierman W.C."/>
            <person name="Fouts D.E."/>
        </authorList>
    </citation>
    <scope>NUCLEOTIDE SEQUENCE [LARGE SCALE GENOMIC DNA]</scope>
    <source>
        <strain evidence="1 2">FPW1039</strain>
    </source>
</reference>
<gene>
    <name evidence="1" type="ORF">LEP1GSC079_2063</name>
</gene>
<accession>A0A0F6I7V1</accession>
<proteinExistence type="predicted"/>
<evidence type="ECO:0008006" key="3">
    <source>
        <dbReference type="Google" id="ProtNLM"/>
    </source>
</evidence>
<sequence length="186" mass="21360">MSDNSDSIFLMDACILINLMAAEILSEIVENSGLKFAISSFIVEKEVHFVFQEKDAELHKIKINISDLTDSGKIVKMYLEDNEAQMVVDLSQDVDDGEAYTIALAVCRKLNMVSDDKKAGRLFRKLQKDGVLLSTEALLYRWAKKNFVSLERLKNVLLKIEKCAKYLPPKDSDFYLWWREIKESLL</sequence>
<dbReference type="Proteomes" id="UP000012164">
    <property type="component" value="Unassembled WGS sequence"/>
</dbReference>
<comment type="caution">
    <text evidence="1">The sequence shown here is derived from an EMBL/GenBank/DDBJ whole genome shotgun (WGS) entry which is preliminary data.</text>
</comment>
<dbReference type="EMBL" id="AKWR02000244">
    <property type="protein sequence ID" value="EMJ34126.1"/>
    <property type="molecule type" value="Genomic_DNA"/>
</dbReference>